<keyword evidence="2" id="KW-1185">Reference proteome</keyword>
<dbReference type="HOGENOM" id="CLU_2995741_0_0_6"/>
<proteinExistence type="predicted"/>
<dbReference type="KEGG" id="xpo:XPG1_0913"/>
<evidence type="ECO:0000313" key="2">
    <source>
        <dbReference type="Proteomes" id="UP000032735"/>
    </source>
</evidence>
<sequence length="57" mass="6449">MDKTIEFIVHDSSLYQFEVLLEMVKYKIGDCQKAKNPAEARSENSISSVTLLSLLSQ</sequence>
<gene>
    <name evidence="1" type="ORF">XPG1_0913</name>
</gene>
<organism evidence="1 2">
    <name type="scientific">Xenorhabdus poinarii G6</name>
    <dbReference type="NCBI Taxonomy" id="1354304"/>
    <lineage>
        <taxon>Bacteria</taxon>
        <taxon>Pseudomonadati</taxon>
        <taxon>Pseudomonadota</taxon>
        <taxon>Gammaproteobacteria</taxon>
        <taxon>Enterobacterales</taxon>
        <taxon>Morganellaceae</taxon>
        <taxon>Xenorhabdus</taxon>
    </lineage>
</organism>
<accession>A0A068R043</accession>
<dbReference type="AlphaFoldDB" id="A0A068R043"/>
<name>A0A068R043_9GAMM</name>
<reference evidence="1 2" key="1">
    <citation type="submission" date="2013-07" db="EMBL/GenBank/DDBJ databases">
        <authorList>
            <person name="Genoscope - CEA"/>
        </authorList>
    </citation>
    <scope>NUCLEOTIDE SEQUENCE [LARGE SCALE GENOMIC DNA]</scope>
    <source>
        <strain evidence="1 2">G6</strain>
    </source>
</reference>
<dbReference type="Proteomes" id="UP000032735">
    <property type="component" value="Chromosome"/>
</dbReference>
<dbReference type="EMBL" id="FO704551">
    <property type="protein sequence ID" value="CDG20568.1"/>
    <property type="molecule type" value="Genomic_DNA"/>
</dbReference>
<evidence type="ECO:0000313" key="1">
    <source>
        <dbReference type="EMBL" id="CDG20568.1"/>
    </source>
</evidence>
<protein>
    <submittedName>
        <fullName evidence="1">Uncharacterized protein</fullName>
    </submittedName>
</protein>